<sequence>MSQPHPCLPSPWASDADWQQDPAPPIIWSVAGTDSGGGAGLSADQRAAATLGVHLCPVVAAVTAQHSRGVAAVHALPGAQLQGQLDALAADLRPRVIKTGLLASVDAVAAVARCVDALRRDGRVDLVVDPVLGASAGGAAFADAALIAAYRELLLPRATLVTPNRREAERLLGLAPQAGSEPELARALRALGAQACCVTGGDTLDPAAQDLALDWLASELADGWLSLPRLPSAHHHGSGCSFASAAAAALARGYPLPDAVLLAKMLSWTAVRDGYAAGAGAGPVRPNPGFMQDASAMPVMSFGDEFSPARWGQVLRGELPPADFRPGLYAITEDAGRVAELASGGRFSQIQLRIKQADAAVPLRGAIEQALQGAQQGQARLWINDHWQLALDCGARALHLGQEDWAALPAAARARLLQPDVRLGISSHSLWELARARGLAPHYIACGPLWATSTKQMPWQPQGLDNLAWWVRMAGRPVVGIGGITTRERLQAAQASGAAALCLVRGLELAEDLRR</sequence>
<evidence type="ECO:0000256" key="1">
    <source>
        <dbReference type="ARBA" id="ARBA00001946"/>
    </source>
</evidence>
<keyword evidence="7" id="KW-0418">Kinase</keyword>
<dbReference type="AlphaFoldDB" id="A0AA95NCU0"/>
<dbReference type="CDD" id="cd01169">
    <property type="entry name" value="HMPP_kinase"/>
    <property type="match status" value="1"/>
</dbReference>
<dbReference type="KEGG" id="pais:PFX98_03485"/>
<evidence type="ECO:0000259" key="6">
    <source>
        <dbReference type="Pfam" id="PF08543"/>
    </source>
</evidence>
<evidence type="ECO:0000259" key="5">
    <source>
        <dbReference type="Pfam" id="PF02581"/>
    </source>
</evidence>
<comment type="pathway">
    <text evidence="2">Cofactor biosynthesis; thiamine diphosphate biosynthesis.</text>
</comment>
<dbReference type="Gene3D" id="3.20.20.70">
    <property type="entry name" value="Aldolase class I"/>
    <property type="match status" value="1"/>
</dbReference>
<organism evidence="7 8">
    <name type="scientific">Paucibacter sediminis</name>
    <dbReference type="NCBI Taxonomy" id="3019553"/>
    <lineage>
        <taxon>Bacteria</taxon>
        <taxon>Pseudomonadati</taxon>
        <taxon>Pseudomonadota</taxon>
        <taxon>Betaproteobacteria</taxon>
        <taxon>Burkholderiales</taxon>
        <taxon>Sphaerotilaceae</taxon>
        <taxon>Roseateles</taxon>
    </lineage>
</organism>
<keyword evidence="8" id="KW-1185">Reference proteome</keyword>
<dbReference type="Pfam" id="PF08543">
    <property type="entry name" value="Phos_pyr_kin"/>
    <property type="match status" value="1"/>
</dbReference>
<dbReference type="EMBL" id="CP116346">
    <property type="protein sequence ID" value="WIT12687.1"/>
    <property type="molecule type" value="Genomic_DNA"/>
</dbReference>
<protein>
    <recommendedName>
        <fullName evidence="3">hydroxymethylpyrimidine kinase</fullName>
        <ecNumber evidence="3">2.7.1.49</ecNumber>
    </recommendedName>
</protein>
<dbReference type="SUPFAM" id="SSF53613">
    <property type="entry name" value="Ribokinase-like"/>
    <property type="match status" value="1"/>
</dbReference>
<dbReference type="InterPro" id="IPR029056">
    <property type="entry name" value="Ribokinase-like"/>
</dbReference>
<dbReference type="InterPro" id="IPR036206">
    <property type="entry name" value="ThiamineP_synth_sf"/>
</dbReference>
<proteinExistence type="predicted"/>
<keyword evidence="4" id="KW-0511">Multifunctional enzyme</keyword>
<feature type="domain" description="Thiamine phosphate synthase/TenI" evidence="5">
    <location>
        <begin position="335"/>
        <end position="506"/>
    </location>
</feature>
<dbReference type="Gene3D" id="3.40.1190.20">
    <property type="match status" value="1"/>
</dbReference>
<feature type="domain" description="Pyridoxamine kinase/Phosphomethylpyrimidine kinase" evidence="6">
    <location>
        <begin position="34"/>
        <end position="284"/>
    </location>
</feature>
<reference evidence="7" key="1">
    <citation type="submission" date="2023-01" db="EMBL/GenBank/DDBJ databases">
        <title>Whole genome sequence of Paucibacter sp. S2-9 isolated from pond sediment.</title>
        <authorList>
            <person name="Jung J.Y."/>
        </authorList>
    </citation>
    <scope>NUCLEOTIDE SEQUENCE</scope>
    <source>
        <strain evidence="7">S2-9</strain>
    </source>
</reference>
<dbReference type="InterPro" id="IPR004399">
    <property type="entry name" value="HMP/HMP-P_kinase_dom"/>
</dbReference>
<gene>
    <name evidence="7" type="ORF">PFX98_03485</name>
</gene>
<dbReference type="PANTHER" id="PTHR20858:SF17">
    <property type="entry name" value="HYDROXYMETHYLPYRIMIDINE_PHOSPHOMETHYLPYRIMIDINE KINASE THI20-RELATED"/>
    <property type="match status" value="1"/>
</dbReference>
<evidence type="ECO:0000256" key="3">
    <source>
        <dbReference type="ARBA" id="ARBA00012135"/>
    </source>
</evidence>
<dbReference type="InterPro" id="IPR013749">
    <property type="entry name" value="PM/HMP-P_kinase-1"/>
</dbReference>
<dbReference type="GO" id="GO:0008902">
    <property type="term" value="F:hydroxymethylpyrimidine kinase activity"/>
    <property type="evidence" value="ECO:0007669"/>
    <property type="project" value="UniProtKB-EC"/>
</dbReference>
<evidence type="ECO:0000313" key="8">
    <source>
        <dbReference type="Proteomes" id="UP001177769"/>
    </source>
</evidence>
<dbReference type="PANTHER" id="PTHR20858">
    <property type="entry name" value="PHOSPHOMETHYLPYRIMIDINE KINASE"/>
    <property type="match status" value="1"/>
</dbReference>
<name>A0AA95NCU0_9BURK</name>
<comment type="cofactor">
    <cofactor evidence="1">
        <name>Mg(2+)</name>
        <dbReference type="ChEBI" id="CHEBI:18420"/>
    </cofactor>
</comment>
<evidence type="ECO:0000256" key="2">
    <source>
        <dbReference type="ARBA" id="ARBA00004948"/>
    </source>
</evidence>
<dbReference type="GO" id="GO:0005829">
    <property type="term" value="C:cytosol"/>
    <property type="evidence" value="ECO:0007669"/>
    <property type="project" value="TreeGrafter"/>
</dbReference>
<dbReference type="EC" id="2.7.1.49" evidence="3"/>
<dbReference type="InterPro" id="IPR013785">
    <property type="entry name" value="Aldolase_TIM"/>
</dbReference>
<dbReference type="SUPFAM" id="SSF51391">
    <property type="entry name" value="Thiamin phosphate synthase"/>
    <property type="match status" value="1"/>
</dbReference>
<dbReference type="Proteomes" id="UP001177769">
    <property type="component" value="Chromosome"/>
</dbReference>
<dbReference type="RefSeq" id="WP_285233788.1">
    <property type="nucleotide sequence ID" value="NZ_CP116346.1"/>
</dbReference>
<dbReference type="Pfam" id="PF02581">
    <property type="entry name" value="TMP-TENI"/>
    <property type="match status" value="1"/>
</dbReference>
<dbReference type="GO" id="GO:0008972">
    <property type="term" value="F:phosphomethylpyrimidine kinase activity"/>
    <property type="evidence" value="ECO:0007669"/>
    <property type="project" value="InterPro"/>
</dbReference>
<evidence type="ECO:0000256" key="4">
    <source>
        <dbReference type="ARBA" id="ARBA00023268"/>
    </source>
</evidence>
<dbReference type="InterPro" id="IPR022998">
    <property type="entry name" value="ThiamineP_synth_TenI"/>
</dbReference>
<dbReference type="GO" id="GO:0009228">
    <property type="term" value="P:thiamine biosynthetic process"/>
    <property type="evidence" value="ECO:0007669"/>
    <property type="project" value="UniProtKB-KW"/>
</dbReference>
<dbReference type="CDD" id="cd00564">
    <property type="entry name" value="TMP_TenI"/>
    <property type="match status" value="1"/>
</dbReference>
<accession>A0AA95NCU0</accession>
<evidence type="ECO:0000313" key="7">
    <source>
        <dbReference type="EMBL" id="WIT12687.1"/>
    </source>
</evidence>
<keyword evidence="7" id="KW-0808">Transferase</keyword>